<dbReference type="HOGENOM" id="CLU_096072_2_1_6"/>
<dbReference type="EMBL" id="CP000513">
    <property type="protein sequence ID" value="ABQ13292.1"/>
    <property type="molecule type" value="Genomic_DNA"/>
</dbReference>
<dbReference type="KEGG" id="dno:DNO_0707"/>
<evidence type="ECO:0000256" key="6">
    <source>
        <dbReference type="ARBA" id="ARBA00023163"/>
    </source>
</evidence>
<evidence type="ECO:0000256" key="1">
    <source>
        <dbReference type="ARBA" id="ARBA00007957"/>
    </source>
</evidence>
<dbReference type="GO" id="GO:1900376">
    <property type="term" value="P:regulation of secondary metabolite biosynthetic process"/>
    <property type="evidence" value="ECO:0007669"/>
    <property type="project" value="TreeGrafter"/>
</dbReference>
<sequence length="149" mass="16755">MNDSEIQAVLRAAEVHCQQKKAKLTPSRRLILSLVLQHKEDVIKAYDILDDLRKIKKTAAPPTVYRALDFLVSVGILHRADALNGYIFCQHFHQNHVSIIVNCTSCGRIEEILAENIREQLVNFCTKNGFALETAAPVVFSGICRHCQS</sequence>
<comment type="cofactor">
    <cofactor evidence="7">
        <name>Zn(2+)</name>
        <dbReference type="ChEBI" id="CHEBI:29105"/>
    </cofactor>
    <text evidence="7">Binds 1 zinc ion per subunit.</text>
</comment>
<evidence type="ECO:0000256" key="4">
    <source>
        <dbReference type="ARBA" id="ARBA00023015"/>
    </source>
</evidence>
<dbReference type="SUPFAM" id="SSF46785">
    <property type="entry name" value="Winged helix' DNA-binding domain"/>
    <property type="match status" value="1"/>
</dbReference>
<dbReference type="STRING" id="246195.DNO_0707"/>
<keyword evidence="9" id="KW-1185">Reference proteome</keyword>
<dbReference type="Pfam" id="PF01475">
    <property type="entry name" value="FUR"/>
    <property type="match status" value="1"/>
</dbReference>
<protein>
    <submittedName>
        <fullName evidence="8">Zinc uptake regulation protein</fullName>
    </submittedName>
</protein>
<evidence type="ECO:0000256" key="2">
    <source>
        <dbReference type="ARBA" id="ARBA00022491"/>
    </source>
</evidence>
<feature type="binding site" evidence="7">
    <location>
        <position position="144"/>
    </location>
    <ligand>
        <name>Zn(2+)</name>
        <dbReference type="ChEBI" id="CHEBI:29105"/>
    </ligand>
</feature>
<keyword evidence="6" id="KW-0804">Transcription</keyword>
<dbReference type="OrthoDB" id="9801127at2"/>
<proteinExistence type="inferred from homology"/>
<evidence type="ECO:0000256" key="7">
    <source>
        <dbReference type="PIRSR" id="PIRSR602481-1"/>
    </source>
</evidence>
<dbReference type="eggNOG" id="COG0735">
    <property type="taxonomic scope" value="Bacteria"/>
</dbReference>
<reference evidence="8 9" key="1">
    <citation type="journal article" date="2007" name="Nat. Biotechnol.">
        <title>Genome sequence and identification of candidate vaccine antigens from the animal pathogen Dichelobacter nodosus.</title>
        <authorList>
            <person name="Myers G.S."/>
            <person name="Parker D."/>
            <person name="Al-Hasani K."/>
            <person name="Kennan R.M."/>
            <person name="Seemann T."/>
            <person name="Ren Q."/>
            <person name="Badger J.H."/>
            <person name="Selengut J.D."/>
            <person name="Deboy R.T."/>
            <person name="Tettelin H."/>
            <person name="Boyce J.D."/>
            <person name="McCarl V.P."/>
            <person name="Han X."/>
            <person name="Nelson W.C."/>
            <person name="Madupu R."/>
            <person name="Mohamoud Y."/>
            <person name="Holley T."/>
            <person name="Fedorova N."/>
            <person name="Khouri H."/>
            <person name="Bottomley S.P."/>
            <person name="Whittington R.J."/>
            <person name="Adler B."/>
            <person name="Songer J.G."/>
            <person name="Rood J.I."/>
            <person name="Paulsen I.T."/>
        </authorList>
    </citation>
    <scope>NUCLEOTIDE SEQUENCE [LARGE SCALE GENOMIC DNA]</scope>
    <source>
        <strain evidence="8 9">VCS1703A</strain>
    </source>
</reference>
<keyword evidence="2" id="KW-0678">Repressor</keyword>
<keyword evidence="5" id="KW-0238">DNA-binding</keyword>
<dbReference type="PANTHER" id="PTHR33202">
    <property type="entry name" value="ZINC UPTAKE REGULATION PROTEIN"/>
    <property type="match status" value="1"/>
</dbReference>
<organism evidence="8 9">
    <name type="scientific">Dichelobacter nodosus (strain VCS1703A)</name>
    <dbReference type="NCBI Taxonomy" id="246195"/>
    <lineage>
        <taxon>Bacteria</taxon>
        <taxon>Pseudomonadati</taxon>
        <taxon>Pseudomonadota</taxon>
        <taxon>Gammaproteobacteria</taxon>
        <taxon>Cardiobacteriales</taxon>
        <taxon>Cardiobacteriaceae</taxon>
        <taxon>Dichelobacter</taxon>
    </lineage>
</organism>
<keyword evidence="7" id="KW-0479">Metal-binding</keyword>
<evidence type="ECO:0000256" key="5">
    <source>
        <dbReference type="ARBA" id="ARBA00023125"/>
    </source>
</evidence>
<feature type="binding site" evidence="7">
    <location>
        <position position="147"/>
    </location>
    <ligand>
        <name>Zn(2+)</name>
        <dbReference type="ChEBI" id="CHEBI:29105"/>
    </ligand>
</feature>
<dbReference type="GO" id="GO:0008270">
    <property type="term" value="F:zinc ion binding"/>
    <property type="evidence" value="ECO:0007669"/>
    <property type="project" value="TreeGrafter"/>
</dbReference>
<dbReference type="GO" id="GO:0000976">
    <property type="term" value="F:transcription cis-regulatory region binding"/>
    <property type="evidence" value="ECO:0007669"/>
    <property type="project" value="TreeGrafter"/>
</dbReference>
<comment type="similarity">
    <text evidence="1">Belongs to the Fur family.</text>
</comment>
<evidence type="ECO:0000313" key="8">
    <source>
        <dbReference type="EMBL" id="ABQ13292.1"/>
    </source>
</evidence>
<evidence type="ECO:0000313" key="9">
    <source>
        <dbReference type="Proteomes" id="UP000000248"/>
    </source>
</evidence>
<dbReference type="PANTHER" id="PTHR33202:SF6">
    <property type="entry name" value="ZINC UPTAKE REGULATION PROTEIN"/>
    <property type="match status" value="1"/>
</dbReference>
<dbReference type="InterPro" id="IPR043135">
    <property type="entry name" value="Fur_C"/>
</dbReference>
<keyword evidence="3 7" id="KW-0862">Zinc</keyword>
<evidence type="ECO:0000256" key="3">
    <source>
        <dbReference type="ARBA" id="ARBA00022833"/>
    </source>
</evidence>
<dbReference type="GO" id="GO:0003700">
    <property type="term" value="F:DNA-binding transcription factor activity"/>
    <property type="evidence" value="ECO:0007669"/>
    <property type="project" value="InterPro"/>
</dbReference>
<feature type="binding site" evidence="7">
    <location>
        <position position="106"/>
    </location>
    <ligand>
        <name>Zn(2+)</name>
        <dbReference type="ChEBI" id="CHEBI:29105"/>
    </ligand>
</feature>
<dbReference type="Proteomes" id="UP000000248">
    <property type="component" value="Chromosome"/>
</dbReference>
<accession>A5EV30</accession>
<dbReference type="RefSeq" id="WP_012031040.1">
    <property type="nucleotide sequence ID" value="NC_009446.1"/>
</dbReference>
<dbReference type="GO" id="GO:0045892">
    <property type="term" value="P:negative regulation of DNA-templated transcription"/>
    <property type="evidence" value="ECO:0007669"/>
    <property type="project" value="TreeGrafter"/>
</dbReference>
<gene>
    <name evidence="8" type="primary">zur</name>
    <name evidence="8" type="ordered locus">DNO_0707</name>
</gene>
<dbReference type="GO" id="GO:0005829">
    <property type="term" value="C:cytosol"/>
    <property type="evidence" value="ECO:0007669"/>
    <property type="project" value="TreeGrafter"/>
</dbReference>
<dbReference type="AlphaFoldDB" id="A5EV30"/>
<dbReference type="InterPro" id="IPR036388">
    <property type="entry name" value="WH-like_DNA-bd_sf"/>
</dbReference>
<dbReference type="Gene3D" id="3.30.1490.190">
    <property type="match status" value="1"/>
</dbReference>
<name>A5EV30_DICNV</name>
<dbReference type="InterPro" id="IPR036390">
    <property type="entry name" value="WH_DNA-bd_sf"/>
</dbReference>
<dbReference type="Gene3D" id="1.10.10.10">
    <property type="entry name" value="Winged helix-like DNA-binding domain superfamily/Winged helix DNA-binding domain"/>
    <property type="match status" value="1"/>
</dbReference>
<feature type="binding site" evidence="7">
    <location>
        <position position="103"/>
    </location>
    <ligand>
        <name>Zn(2+)</name>
        <dbReference type="ChEBI" id="CHEBI:29105"/>
    </ligand>
</feature>
<dbReference type="InterPro" id="IPR002481">
    <property type="entry name" value="FUR"/>
</dbReference>
<keyword evidence="4" id="KW-0805">Transcription regulation</keyword>